<dbReference type="SUPFAM" id="SSF143011">
    <property type="entry name" value="RelE-like"/>
    <property type="match status" value="1"/>
</dbReference>
<dbReference type="PANTHER" id="PTHR35601:SF1">
    <property type="entry name" value="TOXIN RELE"/>
    <property type="match status" value="1"/>
</dbReference>
<dbReference type="InterPro" id="IPR035093">
    <property type="entry name" value="RelE/ParE_toxin_dom_sf"/>
</dbReference>
<evidence type="ECO:0000313" key="3">
    <source>
        <dbReference type="EMBL" id="NJJ03722.1"/>
    </source>
</evidence>
<dbReference type="PANTHER" id="PTHR35601">
    <property type="entry name" value="TOXIN RELE"/>
    <property type="match status" value="1"/>
</dbReference>
<dbReference type="Gene3D" id="3.30.2310.20">
    <property type="entry name" value="RelE-like"/>
    <property type="match status" value="1"/>
</dbReference>
<dbReference type="Proteomes" id="UP000683520">
    <property type="component" value="Chromosome"/>
</dbReference>
<protein>
    <submittedName>
        <fullName evidence="3">Type II toxin-antitoxin system RelE/ParE family toxin</fullName>
    </submittedName>
</protein>
<dbReference type="AlphaFoldDB" id="A0AAP7CC15"/>
<dbReference type="EMBL" id="JAAUVV010000007">
    <property type="protein sequence ID" value="NJJ03722.1"/>
    <property type="molecule type" value="Genomic_DNA"/>
</dbReference>
<gene>
    <name evidence="3" type="ORF">HC138_05050</name>
    <name evidence="4" type="ORF">I6L55_09400</name>
</gene>
<reference evidence="3 5" key="1">
    <citation type="submission" date="2020-03" db="EMBL/GenBank/DDBJ databases">
        <title>Draft genome sequences of bacterial isolates from the female urobiome.</title>
        <authorList>
            <person name="Miller-Ensminger T."/>
            <person name="Wolfe A.J."/>
            <person name="Putonti C."/>
        </authorList>
    </citation>
    <scope>NUCLEOTIDE SEQUENCE [LARGE SCALE GENOMIC DNA]</scope>
    <source>
        <strain evidence="3 5">UMB8490</strain>
    </source>
</reference>
<keyword evidence="6" id="KW-1185">Reference proteome</keyword>
<evidence type="ECO:0000256" key="2">
    <source>
        <dbReference type="ARBA" id="ARBA00022649"/>
    </source>
</evidence>
<dbReference type="Proteomes" id="UP000591626">
    <property type="component" value="Unassembled WGS sequence"/>
</dbReference>
<dbReference type="GeneID" id="92750396"/>
<accession>A0AAP7CC15</accession>
<sequence length="95" mass="10994">MNAAAGEYKVEFTARARKQLKKMDRFDARIIATWIKDNLEGCTNPRAFGKGLIANRSGEWRYRVGTYRILALINEGTITIEVLSIGHRREIYRDF</sequence>
<evidence type="ECO:0000256" key="1">
    <source>
        <dbReference type="ARBA" id="ARBA00006226"/>
    </source>
</evidence>
<evidence type="ECO:0000313" key="4">
    <source>
        <dbReference type="EMBL" id="QXB18088.1"/>
    </source>
</evidence>
<organism evidence="3 5">
    <name type="scientific">Corynebacterium coyleae</name>
    <dbReference type="NCBI Taxonomy" id="53374"/>
    <lineage>
        <taxon>Bacteria</taxon>
        <taxon>Bacillati</taxon>
        <taxon>Actinomycetota</taxon>
        <taxon>Actinomycetes</taxon>
        <taxon>Mycobacteriales</taxon>
        <taxon>Corynebacteriaceae</taxon>
        <taxon>Corynebacterium</taxon>
    </lineage>
</organism>
<dbReference type="RefSeq" id="WP_070452625.1">
    <property type="nucleotide sequence ID" value="NZ_CP047198.1"/>
</dbReference>
<keyword evidence="2" id="KW-1277">Toxin-antitoxin system</keyword>
<dbReference type="EMBL" id="CP077302">
    <property type="protein sequence ID" value="QXB18088.1"/>
    <property type="molecule type" value="Genomic_DNA"/>
</dbReference>
<dbReference type="InterPro" id="IPR007712">
    <property type="entry name" value="RelE/ParE_toxin"/>
</dbReference>
<proteinExistence type="inferred from homology"/>
<comment type="similarity">
    <text evidence="1">Belongs to the RelE toxin family.</text>
</comment>
<dbReference type="Pfam" id="PF05016">
    <property type="entry name" value="ParE_toxin"/>
    <property type="match status" value="1"/>
</dbReference>
<name>A0AAP7CC15_9CORY</name>
<reference evidence="4 6" key="2">
    <citation type="submission" date="2021-06" db="EMBL/GenBank/DDBJ databases">
        <title>FDA dAtabase for Regulatory Grade micrObial Sequences (FDA-ARGOS): Supporting development and validation of Infectious Disease Dx tests.</title>
        <authorList>
            <person name="Sproer C."/>
            <person name="Gronow S."/>
            <person name="Severitt S."/>
            <person name="Schroder I."/>
            <person name="Tallon L."/>
            <person name="Sadzewicz L."/>
            <person name="Zhao X."/>
            <person name="Boylan J."/>
            <person name="Ott S."/>
            <person name="Bowen H."/>
            <person name="Vavikolanu K."/>
            <person name="Mehta A."/>
            <person name="Aluvathingal J."/>
            <person name="Nadendla S."/>
            <person name="Lowell S."/>
            <person name="Myers T."/>
            <person name="Yan Y."/>
        </authorList>
    </citation>
    <scope>NUCLEOTIDE SEQUENCE [LARGE SCALE GENOMIC DNA]</scope>
    <source>
        <strain evidence="4 6">FDAARGOS 1425</strain>
    </source>
</reference>
<evidence type="ECO:0000313" key="5">
    <source>
        <dbReference type="Proteomes" id="UP000591626"/>
    </source>
</evidence>
<evidence type="ECO:0000313" key="6">
    <source>
        <dbReference type="Proteomes" id="UP000683520"/>
    </source>
</evidence>